<evidence type="ECO:0000256" key="9">
    <source>
        <dbReference type="ARBA" id="ARBA00022801"/>
    </source>
</evidence>
<feature type="region of interest" description="Disordered" evidence="11">
    <location>
        <begin position="946"/>
        <end position="992"/>
    </location>
</feature>
<dbReference type="InterPro" id="IPR036866">
    <property type="entry name" value="RibonucZ/Hydroxyglut_hydro"/>
</dbReference>
<organism evidence="13 14">
    <name type="scientific">Amniculicola lignicola CBS 123094</name>
    <dbReference type="NCBI Taxonomy" id="1392246"/>
    <lineage>
        <taxon>Eukaryota</taxon>
        <taxon>Fungi</taxon>
        <taxon>Dikarya</taxon>
        <taxon>Ascomycota</taxon>
        <taxon>Pezizomycotina</taxon>
        <taxon>Dothideomycetes</taxon>
        <taxon>Pleosporomycetidae</taxon>
        <taxon>Pleosporales</taxon>
        <taxon>Amniculicolaceae</taxon>
        <taxon>Amniculicola</taxon>
    </lineage>
</organism>
<evidence type="ECO:0000313" key="13">
    <source>
        <dbReference type="EMBL" id="KAF1996359.1"/>
    </source>
</evidence>
<dbReference type="OrthoDB" id="527344at2759"/>
<name>A0A6A5W6C1_9PLEO</name>
<evidence type="ECO:0000256" key="8">
    <source>
        <dbReference type="ARBA" id="ARBA00022759"/>
    </source>
</evidence>
<dbReference type="EMBL" id="ML977626">
    <property type="protein sequence ID" value="KAF1996359.1"/>
    <property type="molecule type" value="Genomic_DNA"/>
</dbReference>
<keyword evidence="9" id="KW-0378">Hydrolase</keyword>
<keyword evidence="14" id="KW-1185">Reference proteome</keyword>
<comment type="cofactor">
    <cofactor evidence="2">
        <name>Zn(2+)</name>
        <dbReference type="ChEBI" id="CHEBI:29105"/>
    </cofactor>
</comment>
<keyword evidence="5" id="KW-0819">tRNA processing</keyword>
<reference evidence="13" key="1">
    <citation type="journal article" date="2020" name="Stud. Mycol.">
        <title>101 Dothideomycetes genomes: a test case for predicting lifestyles and emergence of pathogens.</title>
        <authorList>
            <person name="Haridas S."/>
            <person name="Albert R."/>
            <person name="Binder M."/>
            <person name="Bloem J."/>
            <person name="Labutti K."/>
            <person name="Salamov A."/>
            <person name="Andreopoulos B."/>
            <person name="Baker S."/>
            <person name="Barry K."/>
            <person name="Bills G."/>
            <person name="Bluhm B."/>
            <person name="Cannon C."/>
            <person name="Castanera R."/>
            <person name="Culley D."/>
            <person name="Daum C."/>
            <person name="Ezra D."/>
            <person name="Gonzalez J."/>
            <person name="Henrissat B."/>
            <person name="Kuo A."/>
            <person name="Liang C."/>
            <person name="Lipzen A."/>
            <person name="Lutzoni F."/>
            <person name="Magnuson J."/>
            <person name="Mondo S."/>
            <person name="Nolan M."/>
            <person name="Ohm R."/>
            <person name="Pangilinan J."/>
            <person name="Park H.-J."/>
            <person name="Ramirez L."/>
            <person name="Alfaro M."/>
            <person name="Sun H."/>
            <person name="Tritt A."/>
            <person name="Yoshinaga Y."/>
            <person name="Zwiers L.-H."/>
            <person name="Turgeon B."/>
            <person name="Goodwin S."/>
            <person name="Spatafora J."/>
            <person name="Crous P."/>
            <person name="Grigoriev I."/>
        </authorList>
    </citation>
    <scope>NUCLEOTIDE SEQUENCE</scope>
    <source>
        <strain evidence="13">CBS 123094</strain>
    </source>
</reference>
<evidence type="ECO:0000256" key="1">
    <source>
        <dbReference type="ARBA" id="ARBA00000402"/>
    </source>
</evidence>
<evidence type="ECO:0000256" key="4">
    <source>
        <dbReference type="ARBA" id="ARBA00012477"/>
    </source>
</evidence>
<keyword evidence="6" id="KW-0540">Nuclease</keyword>
<dbReference type="GO" id="GO:1990180">
    <property type="term" value="P:mitochondrial tRNA 3'-end processing"/>
    <property type="evidence" value="ECO:0007669"/>
    <property type="project" value="TreeGrafter"/>
</dbReference>
<feature type="compositionally biased region" description="Acidic residues" evidence="11">
    <location>
        <begin position="863"/>
        <end position="876"/>
    </location>
</feature>
<dbReference type="EC" id="3.1.26.11" evidence="4"/>
<dbReference type="GO" id="GO:0005739">
    <property type="term" value="C:mitochondrion"/>
    <property type="evidence" value="ECO:0007669"/>
    <property type="project" value="TreeGrafter"/>
</dbReference>
<dbReference type="PANTHER" id="PTHR12553:SF49">
    <property type="entry name" value="ZINC PHOSPHODIESTERASE ELAC PROTEIN 2"/>
    <property type="match status" value="1"/>
</dbReference>
<keyword evidence="7" id="KW-0479">Metal-binding</keyword>
<evidence type="ECO:0000313" key="14">
    <source>
        <dbReference type="Proteomes" id="UP000799779"/>
    </source>
</evidence>
<keyword evidence="10" id="KW-0862">Zinc</keyword>
<accession>A0A6A5W6C1</accession>
<evidence type="ECO:0000256" key="10">
    <source>
        <dbReference type="ARBA" id="ARBA00022833"/>
    </source>
</evidence>
<dbReference type="Proteomes" id="UP000799779">
    <property type="component" value="Unassembled WGS sequence"/>
</dbReference>
<feature type="compositionally biased region" description="Acidic residues" evidence="11">
    <location>
        <begin position="949"/>
        <end position="958"/>
    </location>
</feature>
<evidence type="ECO:0000256" key="2">
    <source>
        <dbReference type="ARBA" id="ARBA00001947"/>
    </source>
</evidence>
<comment type="similarity">
    <text evidence="3">Belongs to the RNase Z family.</text>
</comment>
<dbReference type="GO" id="GO:0046872">
    <property type="term" value="F:metal ion binding"/>
    <property type="evidence" value="ECO:0007669"/>
    <property type="project" value="UniProtKB-KW"/>
</dbReference>
<gene>
    <name evidence="13" type="ORF">P154DRAFT_525640</name>
</gene>
<evidence type="ECO:0000256" key="7">
    <source>
        <dbReference type="ARBA" id="ARBA00022723"/>
    </source>
</evidence>
<evidence type="ECO:0000256" key="5">
    <source>
        <dbReference type="ARBA" id="ARBA00022694"/>
    </source>
</evidence>
<dbReference type="Gene3D" id="3.60.15.10">
    <property type="entry name" value="Ribonuclease Z/Hydroxyacylglutathione hydrolase-like"/>
    <property type="match status" value="2"/>
</dbReference>
<protein>
    <recommendedName>
        <fullName evidence="4">ribonuclease Z</fullName>
        <ecNumber evidence="4">3.1.26.11</ecNumber>
    </recommendedName>
</protein>
<evidence type="ECO:0000259" key="12">
    <source>
        <dbReference type="Pfam" id="PF13691"/>
    </source>
</evidence>
<dbReference type="CDD" id="cd07718">
    <property type="entry name" value="RNaseZ_ELAC1_ELAC2-C-term-like_MBL-fold"/>
    <property type="match status" value="1"/>
</dbReference>
<dbReference type="GO" id="GO:0042781">
    <property type="term" value="F:3'-tRNA processing endoribonuclease activity"/>
    <property type="evidence" value="ECO:0007669"/>
    <property type="project" value="UniProtKB-EC"/>
</dbReference>
<dbReference type="InterPro" id="IPR047151">
    <property type="entry name" value="RNZ2-like"/>
</dbReference>
<keyword evidence="8" id="KW-0255">Endonuclease</keyword>
<sequence>MDSSLQIISTPTADSPGTVVILSTAKQNYIFGSNSEGTQRTLTQAGAKIVKVKDFFITGRTEWSNMGGLVGMMLTLADSASTSYDTSMEQYRKKAMHKGHPEPPRPKMNVYGPPNLKHMLATCRRFIFRKGVPVEVTEYKNVAPGKANDGRVLPTWEDNSIKVWALPIAPTSRTPNTKQEAKLEAERAHFDKELNVFEELQASESENAADREARYDQIRTATLNHMFNSTWRFDTLVERHISEIEMPAAIFVRDPVTKHTHPYTGPLPGGKEPLPDITVLTRTPWPGALVRGLPPPAPAPEALSYIVRTHPVRGKFNPVRAKELGVKPGRDYSRLSQGETVKSEKGEDVTPDMVLGPDRPGQGFAIIDLPSVEYVDNLIQREEFVAKTVVEGVRLCVWILGPGLSGHSGLEDFMQMLGPQVQHIVSSRDSCPDRLSFDSVAAQTIRLGQIDGERYHVPFHDNTALPQKTIAGSSAFQVVPFKNIIPAERGLKFRIMPNFEMRRDGILPPLDVSAIQQNTPPEILDLAKDSLASIAQDSEALQAWTQLLSRPDTDVITLGTGSALPSKYRNVSGTLVRVPGVGNYLFDAGENTLGQLQRVFGPDELVDVLRNLRMIWISHLHADHHLGTTSIIKAWYTIVHNGVPAAEPLTIHSLASQTKNFSLAVISHEGMLKWLGEYAAVEDFGYSRIAPLEIKPVRHSQDTGSVLKFVPSSPFPKYDQFETVPQHHYEAILGLEDIQACKVSHCNGAMAVSITFPTTSSSTPPLKISYSGDCRPSEQFVHIGRNSTLLIHEATFDDELLGDAIAKKHSTTSEALGIGAKMDAKAVVLTHFSQRYQKIPVLQTIDNGEEADDLLDPNAMEDVQENEDEDVDEPDNMDVSTTTTSAVPHSAIPTDSALKGNGKGVETVIKVRSKDLKVAIAFDYMRVRIGDIAKLEKFNPALEKLFEREDVEGEGDEGAEGKGESDEKKNGNGKKVGVGGEGGKKKKSKRNN</sequence>
<feature type="compositionally biased region" description="Basic and acidic residues" evidence="11">
    <location>
        <begin position="959"/>
        <end position="970"/>
    </location>
</feature>
<dbReference type="Pfam" id="PF13691">
    <property type="entry name" value="Lactamase_B_4"/>
    <property type="match status" value="1"/>
</dbReference>
<evidence type="ECO:0000256" key="11">
    <source>
        <dbReference type="SAM" id="MobiDB-lite"/>
    </source>
</evidence>
<feature type="region of interest" description="Disordered" evidence="11">
    <location>
        <begin position="329"/>
        <end position="357"/>
    </location>
</feature>
<evidence type="ECO:0000256" key="3">
    <source>
        <dbReference type="ARBA" id="ARBA00007823"/>
    </source>
</evidence>
<feature type="region of interest" description="Disordered" evidence="11">
    <location>
        <begin position="863"/>
        <end position="899"/>
    </location>
</feature>
<evidence type="ECO:0000256" key="6">
    <source>
        <dbReference type="ARBA" id="ARBA00022722"/>
    </source>
</evidence>
<dbReference type="SUPFAM" id="SSF56281">
    <property type="entry name" value="Metallo-hydrolase/oxidoreductase"/>
    <property type="match status" value="2"/>
</dbReference>
<dbReference type="PANTHER" id="PTHR12553">
    <property type="entry name" value="ZINC PHOSPHODIESTERASE ELAC PROTEIN 2"/>
    <property type="match status" value="1"/>
</dbReference>
<dbReference type="AlphaFoldDB" id="A0A6A5W6C1"/>
<comment type="catalytic activity">
    <reaction evidence="1">
        <text>Endonucleolytic cleavage of RNA, removing extra 3' nucleotides from tRNA precursor, generating 3' termini of tRNAs. A 3'-hydroxy group is left at the tRNA terminus and a 5'-phosphoryl group is left at the trailer molecule.</text>
        <dbReference type="EC" id="3.1.26.11"/>
    </reaction>
</comment>
<dbReference type="InterPro" id="IPR027794">
    <property type="entry name" value="tRNase_Z_dom"/>
</dbReference>
<feature type="domain" description="tRNase Z endonuclease" evidence="12">
    <location>
        <begin position="6"/>
        <end position="68"/>
    </location>
</feature>
<proteinExistence type="inferred from homology"/>